<evidence type="ECO:0000313" key="1">
    <source>
        <dbReference type="EMBL" id="MBM6912414.1"/>
    </source>
</evidence>
<accession>A0ABS2GE27</accession>
<sequence length="106" mass="12371">MAKIKIQKNLSDADMFKGFTEEETFENAMLRGEGLRQAKIAKKKAVENKQDAFYREFLTEKIETQIGKMLLEIKMEYYKDGINNFYVQVKKEGKNIVLETGPKKLK</sequence>
<dbReference type="EMBL" id="JACJLA010000004">
    <property type="protein sequence ID" value="MBM6912414.1"/>
    <property type="molecule type" value="Genomic_DNA"/>
</dbReference>
<proteinExistence type="predicted"/>
<name>A0ABS2GE27_9FIRM</name>
<protein>
    <submittedName>
        <fullName evidence="1">Uncharacterized protein</fullName>
    </submittedName>
</protein>
<gene>
    <name evidence="1" type="ORF">H6A01_03595</name>
</gene>
<evidence type="ECO:0000313" key="2">
    <source>
        <dbReference type="Proteomes" id="UP000707138"/>
    </source>
</evidence>
<reference evidence="1 2" key="1">
    <citation type="journal article" date="2021" name="Sci. Rep.">
        <title>The distribution of antibiotic resistance genes in chicken gut microbiota commensals.</title>
        <authorList>
            <person name="Juricova H."/>
            <person name="Matiasovicova J."/>
            <person name="Kubasova T."/>
            <person name="Cejkova D."/>
            <person name="Rychlik I."/>
        </authorList>
    </citation>
    <scope>NUCLEOTIDE SEQUENCE [LARGE SCALE GENOMIC DNA]</scope>
    <source>
        <strain evidence="1 2">An537</strain>
    </source>
</reference>
<dbReference type="Proteomes" id="UP000707138">
    <property type="component" value="Unassembled WGS sequence"/>
</dbReference>
<organism evidence="1 2">
    <name type="scientific">Veillonella magna</name>
    <dbReference type="NCBI Taxonomy" id="464322"/>
    <lineage>
        <taxon>Bacteria</taxon>
        <taxon>Bacillati</taxon>
        <taxon>Bacillota</taxon>
        <taxon>Negativicutes</taxon>
        <taxon>Veillonellales</taxon>
        <taxon>Veillonellaceae</taxon>
        <taxon>Veillonella</taxon>
    </lineage>
</organism>
<dbReference type="RefSeq" id="WP_028254526.1">
    <property type="nucleotide sequence ID" value="NZ_CALXQD010000001.1"/>
</dbReference>
<comment type="caution">
    <text evidence="1">The sequence shown here is derived from an EMBL/GenBank/DDBJ whole genome shotgun (WGS) entry which is preliminary data.</text>
</comment>
<keyword evidence="2" id="KW-1185">Reference proteome</keyword>